<comment type="caution">
    <text evidence="2">The sequence shown here is derived from an EMBL/GenBank/DDBJ whole genome shotgun (WGS) entry which is preliminary data.</text>
</comment>
<dbReference type="EMBL" id="SNRW01004240">
    <property type="protein sequence ID" value="KAA6387779.1"/>
    <property type="molecule type" value="Genomic_DNA"/>
</dbReference>
<feature type="compositionally biased region" description="Polar residues" evidence="1">
    <location>
        <begin position="142"/>
        <end position="153"/>
    </location>
</feature>
<feature type="compositionally biased region" description="Basic and acidic residues" evidence="1">
    <location>
        <begin position="155"/>
        <end position="169"/>
    </location>
</feature>
<dbReference type="Proteomes" id="UP000324800">
    <property type="component" value="Unassembled WGS sequence"/>
</dbReference>
<evidence type="ECO:0000313" key="3">
    <source>
        <dbReference type="Proteomes" id="UP000324800"/>
    </source>
</evidence>
<feature type="region of interest" description="Disordered" evidence="1">
    <location>
        <begin position="1"/>
        <end position="31"/>
    </location>
</feature>
<evidence type="ECO:0000256" key="1">
    <source>
        <dbReference type="SAM" id="MobiDB-lite"/>
    </source>
</evidence>
<feature type="compositionally biased region" description="Basic and acidic residues" evidence="1">
    <location>
        <begin position="1"/>
        <end position="24"/>
    </location>
</feature>
<proteinExistence type="predicted"/>
<protein>
    <submittedName>
        <fullName evidence="2">Uncharacterized protein</fullName>
    </submittedName>
</protein>
<dbReference type="AlphaFoldDB" id="A0A5J4VZV8"/>
<feature type="region of interest" description="Disordered" evidence="1">
    <location>
        <begin position="142"/>
        <end position="253"/>
    </location>
</feature>
<sequence length="253" mass="28108">MSDTDGEKVDEVKSDPEIHEEAGEAKQTSSKAGMAGFFSSFWNKTVDITNKTTQKLKEYDESHHVVAKTGAFLGKTRDIVVDFSSAQTAKLKESGIIDKTDQLMQKAMENKYVQASVEGSKQGYSYLKTGAQAVAQYSTQMINKFQNRSSPENQDQDKLEKEKEEDQTKETGGTEDEKKEEQEEVKTDIVLSSNSAFSPAQTVKEDSPLFQAEQQSDKSIEGDNVNIGESEGDSKDDQTEGNNVQEETKKEDE</sequence>
<feature type="compositionally biased region" description="Polar residues" evidence="1">
    <location>
        <begin position="190"/>
        <end position="201"/>
    </location>
</feature>
<gene>
    <name evidence="2" type="ORF">EZS28_016694</name>
</gene>
<feature type="compositionally biased region" description="Basic and acidic residues" evidence="1">
    <location>
        <begin position="175"/>
        <end position="187"/>
    </location>
</feature>
<name>A0A5J4VZV8_9EUKA</name>
<accession>A0A5J4VZV8</accession>
<organism evidence="2 3">
    <name type="scientific">Streblomastix strix</name>
    <dbReference type="NCBI Taxonomy" id="222440"/>
    <lineage>
        <taxon>Eukaryota</taxon>
        <taxon>Metamonada</taxon>
        <taxon>Preaxostyla</taxon>
        <taxon>Oxymonadida</taxon>
        <taxon>Streblomastigidae</taxon>
        <taxon>Streblomastix</taxon>
    </lineage>
</organism>
<evidence type="ECO:0000313" key="2">
    <source>
        <dbReference type="EMBL" id="KAA6387779.1"/>
    </source>
</evidence>
<reference evidence="2 3" key="1">
    <citation type="submission" date="2019-03" db="EMBL/GenBank/DDBJ databases">
        <title>Single cell metagenomics reveals metabolic interactions within the superorganism composed of flagellate Streblomastix strix and complex community of Bacteroidetes bacteria on its surface.</title>
        <authorList>
            <person name="Treitli S.C."/>
            <person name="Kolisko M."/>
            <person name="Husnik F."/>
            <person name="Keeling P."/>
            <person name="Hampl V."/>
        </authorList>
    </citation>
    <scope>NUCLEOTIDE SEQUENCE [LARGE SCALE GENOMIC DNA]</scope>
    <source>
        <strain evidence="2">ST1C</strain>
    </source>
</reference>